<dbReference type="SUPFAM" id="SSF52402">
    <property type="entry name" value="Adenine nucleotide alpha hydrolases-like"/>
    <property type="match status" value="1"/>
</dbReference>
<feature type="compositionally biased region" description="Low complexity" evidence="6">
    <location>
        <begin position="1112"/>
        <end position="1132"/>
    </location>
</feature>
<dbReference type="Proteomes" id="UP001642464">
    <property type="component" value="Unassembled WGS sequence"/>
</dbReference>
<dbReference type="CDD" id="cd01991">
    <property type="entry name" value="Asn_synthase_B_C"/>
    <property type="match status" value="1"/>
</dbReference>
<dbReference type="InterPro" id="IPR029055">
    <property type="entry name" value="Ntn_hydrolases_N"/>
</dbReference>
<evidence type="ECO:0000256" key="5">
    <source>
        <dbReference type="SAM" id="Coils"/>
    </source>
</evidence>
<evidence type="ECO:0000259" key="8">
    <source>
        <dbReference type="PROSITE" id="PS51278"/>
    </source>
</evidence>
<keyword evidence="2" id="KW-0061">Asparagine biosynthesis</keyword>
<gene>
    <name evidence="9" type="ORF">SCF082_LOCUS20778</name>
</gene>
<keyword evidence="3" id="KW-0315">Glutamine amidotransferase</keyword>
<dbReference type="InterPro" id="IPR014729">
    <property type="entry name" value="Rossmann-like_a/b/a_fold"/>
</dbReference>
<dbReference type="PROSITE" id="PS51278">
    <property type="entry name" value="GATASE_TYPE_2"/>
    <property type="match status" value="1"/>
</dbReference>
<evidence type="ECO:0000256" key="2">
    <source>
        <dbReference type="ARBA" id="ARBA00022888"/>
    </source>
</evidence>
<dbReference type="InterPro" id="IPR017932">
    <property type="entry name" value="GATase_2_dom"/>
</dbReference>
<evidence type="ECO:0000256" key="4">
    <source>
        <dbReference type="PROSITE-ProRule" id="PRU00176"/>
    </source>
</evidence>
<dbReference type="InterPro" id="IPR001962">
    <property type="entry name" value="Asn_synthase"/>
</dbReference>
<feature type="compositionally biased region" description="Low complexity" evidence="6">
    <location>
        <begin position="1140"/>
        <end position="1162"/>
    </location>
</feature>
<keyword evidence="10" id="KW-1185">Reference proteome</keyword>
<feature type="compositionally biased region" description="Low complexity" evidence="6">
    <location>
        <begin position="1187"/>
        <end position="1199"/>
    </location>
</feature>
<feature type="domain" description="Glutamine amidotransferase type-2" evidence="8">
    <location>
        <begin position="2"/>
        <end position="222"/>
    </location>
</feature>
<dbReference type="EMBL" id="CAXAMM010014592">
    <property type="protein sequence ID" value="CAK9034171.1"/>
    <property type="molecule type" value="Genomic_DNA"/>
</dbReference>
<dbReference type="InterPro" id="IPR051857">
    <property type="entry name" value="Asn_synthetase_domain"/>
</dbReference>
<feature type="compositionally biased region" description="Acidic residues" evidence="6">
    <location>
        <begin position="1174"/>
        <end position="1186"/>
    </location>
</feature>
<dbReference type="Pfam" id="PF13537">
    <property type="entry name" value="GATase_7"/>
    <property type="match status" value="1"/>
</dbReference>
<reference evidence="9 10" key="1">
    <citation type="submission" date="2024-02" db="EMBL/GenBank/DDBJ databases">
        <authorList>
            <person name="Chen Y."/>
            <person name="Shah S."/>
            <person name="Dougan E. K."/>
            <person name="Thang M."/>
            <person name="Chan C."/>
        </authorList>
    </citation>
    <scope>NUCLEOTIDE SEQUENCE [LARGE SCALE GENOMIC DNA]</scope>
</reference>
<feature type="region of interest" description="Disordered" evidence="6">
    <location>
        <begin position="636"/>
        <end position="708"/>
    </location>
</feature>
<dbReference type="SUPFAM" id="SSF56235">
    <property type="entry name" value="N-terminal nucleophile aminohydrolases (Ntn hydrolases)"/>
    <property type="match status" value="1"/>
</dbReference>
<feature type="region of interest" description="Disordered" evidence="6">
    <location>
        <begin position="1041"/>
        <end position="1256"/>
    </location>
</feature>
<dbReference type="Gene3D" id="3.40.50.620">
    <property type="entry name" value="HUPs"/>
    <property type="match status" value="2"/>
</dbReference>
<feature type="region of interest" description="Disordered" evidence="6">
    <location>
        <begin position="1005"/>
        <end position="1029"/>
    </location>
</feature>
<dbReference type="PANTHER" id="PTHR45937:SF1">
    <property type="entry name" value="ASPARAGINE SYNTHETASE DOMAIN-CONTAINING PROTEIN 1"/>
    <property type="match status" value="1"/>
</dbReference>
<proteinExistence type="predicted"/>
<dbReference type="InterPro" id="IPR035979">
    <property type="entry name" value="RBD_domain_sf"/>
</dbReference>
<feature type="coiled-coil region" evidence="5">
    <location>
        <begin position="824"/>
        <end position="851"/>
    </location>
</feature>
<evidence type="ECO:0000259" key="7">
    <source>
        <dbReference type="PROSITE" id="PS50102"/>
    </source>
</evidence>
<dbReference type="PANTHER" id="PTHR45937">
    <property type="entry name" value="ASPARAGINE SYNTHETASE DOMAIN-CONTAINING PROTEIN 1"/>
    <property type="match status" value="1"/>
</dbReference>
<dbReference type="PROSITE" id="PS50102">
    <property type="entry name" value="RRM"/>
    <property type="match status" value="1"/>
</dbReference>
<feature type="region of interest" description="Disordered" evidence="6">
    <location>
        <begin position="778"/>
        <end position="798"/>
    </location>
</feature>
<dbReference type="InterPro" id="IPR012677">
    <property type="entry name" value="Nucleotide-bd_a/b_plait_sf"/>
</dbReference>
<feature type="compositionally biased region" description="Pro residues" evidence="6">
    <location>
        <begin position="666"/>
        <end position="699"/>
    </location>
</feature>
<feature type="region of interest" description="Disordered" evidence="6">
    <location>
        <begin position="890"/>
        <end position="909"/>
    </location>
</feature>
<name>A0ABP0L4V5_9DINO</name>
<evidence type="ECO:0000256" key="6">
    <source>
        <dbReference type="SAM" id="MobiDB-lite"/>
    </source>
</evidence>
<dbReference type="Gene3D" id="3.60.20.10">
    <property type="entry name" value="Glutamine Phosphoribosylpyrophosphate, subunit 1, domain 1"/>
    <property type="match status" value="1"/>
</dbReference>
<protein>
    <submittedName>
        <fullName evidence="9">Asparagine synthetase domain-containing protein 1 (HCV NS3-transactivated protein 1)</fullName>
    </submittedName>
</protein>
<feature type="domain" description="RRM" evidence="7">
    <location>
        <begin position="712"/>
        <end position="787"/>
    </location>
</feature>
<evidence type="ECO:0000256" key="1">
    <source>
        <dbReference type="ARBA" id="ARBA00022605"/>
    </source>
</evidence>
<accession>A0ABP0L4V5</accession>
<dbReference type="Gene3D" id="3.30.70.330">
    <property type="match status" value="1"/>
</dbReference>
<sequence length="1256" mass="136641">MCGLAFWLRFKSKIDWKDAASIFPEALAEEDAFEAAVAVLPRRGPDAQGTEVVDLPDAHLELQACVLHLRGEAVTAQPCPVHEGGQLLFNGEIYESSRGGSDSLDLSSSDTCWLARQLANCEVISDGADKLTLALRDLLETLHGPFAMAFWSPKCHALFVARDRLGRRSLLAARTASGVGVASVGSSVSWQELPVTGVFVFDLVARSVRQLPWRQPAPFAQPWWWSTDNACDEANLRLAFGRLLSEAVARRVEHVAGAGIRVGLLFSGGLDSTVLAALAAEALPHETIELINVAFDSRAPDRLTALCSFQDLLRQYGPERFRLVLSDIRQEDLLAEEISICRLLGPKATHLDFNIAAALWFAARGRGLLCSPDFVSQPWWAPTAASSLQLEPSKPVKPAGPSQNEKVSCVTCVLPAKPGCPHLSCKLCCRKLHKASGEPKEWCPVHKIKAPSAEQPEAEPEAEVCIELSAQRCAHPEAEEIRASCRVLLVGTGADELLGGYSRHRTARAKRGADGTRSEMLKDLQRLWTRNLGRDDRIIADHGREARHPFLDDHLLEFVGRLPIELVAYGIGGESDPAPDKWLLRELASQRGLDACAQFKKRAIQFGTRIAKKSNIQHAGSNRQVRGDMAYSALSEKQPQQWAVERGPGWPPGGLRGPPNAWMGNAPPPWHVPGPPPGSYPPPEAWRPYPGPPPSQPPPRRGRLERNDGGGVSIVVMQVPPSLNKMDVLNEYFGRFGPVSSLQINQMRHEAIVTFSRMEDAEEALRFPVLNDPSIGLRPWRPKAGQRAPDDVPGESATSIANAPVVPSIPIIASGNMTLESASVLEAKRKREELQDRRKALLSSLTDQLKQVLARINDPSTSDRNREQLQTILANIKDKINALTPVQKEDPAKRRPMPMRPLPYQTTLDNRPRPAVLQLSKLPEEMRGPDGEVQLRDALGDSVEWIREWSEDGSSCMVRFRDRRQAEAAIQDQKVWGFVAKIQDEAPHFRRKPPVHRFQPTRHMHKVFRPPRMVERAPGSPETEAFDSDIEDPDLLASMREEPQEVQEEAHDGEEPMVQAREDQPATAEAEEPEVPLPPTPLEPDAQPSAPSELSAEPVADTSDKPAEDGLPESGPAEAAPATAEQTQSAATDPAPSEVLEPLAALAGAAEPSEPAHLGAPEPAEPAEPVDPAEPAETEPAQEDAAVEAPAAETPALEASKADVPKGAAKPTAKAAKAKASQKAKAEKAQPKAAKAKAKVTAAKASSTRGRGRGRG</sequence>
<keyword evidence="1" id="KW-0028">Amino-acid biosynthesis</keyword>
<keyword evidence="4" id="KW-0694">RNA-binding</keyword>
<feature type="compositionally biased region" description="Basic and acidic residues" evidence="6">
    <location>
        <begin position="1041"/>
        <end position="1064"/>
    </location>
</feature>
<keyword evidence="5" id="KW-0175">Coiled coil</keyword>
<dbReference type="SUPFAM" id="SSF54928">
    <property type="entry name" value="RNA-binding domain, RBD"/>
    <property type="match status" value="1"/>
</dbReference>
<dbReference type="InterPro" id="IPR000504">
    <property type="entry name" value="RRM_dom"/>
</dbReference>
<evidence type="ECO:0000256" key="3">
    <source>
        <dbReference type="ARBA" id="ARBA00022962"/>
    </source>
</evidence>
<evidence type="ECO:0000313" key="9">
    <source>
        <dbReference type="EMBL" id="CAK9034171.1"/>
    </source>
</evidence>
<organism evidence="9 10">
    <name type="scientific">Durusdinium trenchii</name>
    <dbReference type="NCBI Taxonomy" id="1381693"/>
    <lineage>
        <taxon>Eukaryota</taxon>
        <taxon>Sar</taxon>
        <taxon>Alveolata</taxon>
        <taxon>Dinophyceae</taxon>
        <taxon>Suessiales</taxon>
        <taxon>Symbiodiniaceae</taxon>
        <taxon>Durusdinium</taxon>
    </lineage>
</organism>
<dbReference type="Pfam" id="PF00733">
    <property type="entry name" value="Asn_synthase"/>
    <property type="match status" value="2"/>
</dbReference>
<comment type="caution">
    <text evidence="9">The sequence shown here is derived from an EMBL/GenBank/DDBJ whole genome shotgun (WGS) entry which is preliminary data.</text>
</comment>
<evidence type="ECO:0000313" key="10">
    <source>
        <dbReference type="Proteomes" id="UP001642464"/>
    </source>
</evidence>